<dbReference type="EMBL" id="JAUEPO010000003">
    <property type="protein sequence ID" value="KAK3327468.1"/>
    <property type="molecule type" value="Genomic_DNA"/>
</dbReference>
<sequence length="170" mass="18426">MSSRSKPQYLSSSSSSSYSSSDSDLSTSSGSTVQVSVLRCLRCARAEEMTSTDDPSSTGMVQIGTNIYYCKRCAKMVGYKEVPWLPASASAMSGHLDPSNMITSAINLQTRDASCTAKSLLHNSAMWDRQLAANTQQLLAGNWCYPLGGLDAGMKPRARTGFPYFVFLLY</sequence>
<gene>
    <name evidence="2" type="ORF">B0T19DRAFT_475248</name>
</gene>
<evidence type="ECO:0000313" key="3">
    <source>
        <dbReference type="Proteomes" id="UP001286456"/>
    </source>
</evidence>
<reference evidence="2" key="2">
    <citation type="submission" date="2023-06" db="EMBL/GenBank/DDBJ databases">
        <authorList>
            <consortium name="Lawrence Berkeley National Laboratory"/>
            <person name="Haridas S."/>
            <person name="Hensen N."/>
            <person name="Bonometti L."/>
            <person name="Westerberg I."/>
            <person name="Brannstrom I.O."/>
            <person name="Guillou S."/>
            <person name="Cros-Aarteil S."/>
            <person name="Calhoun S."/>
            <person name="Kuo A."/>
            <person name="Mondo S."/>
            <person name="Pangilinan J."/>
            <person name="Riley R."/>
            <person name="Labutti K."/>
            <person name="Andreopoulos B."/>
            <person name="Lipzen A."/>
            <person name="Chen C."/>
            <person name="Yanf M."/>
            <person name="Daum C."/>
            <person name="Ng V."/>
            <person name="Clum A."/>
            <person name="Steindorff A."/>
            <person name="Ohm R."/>
            <person name="Martin F."/>
            <person name="Silar P."/>
            <person name="Natvig D."/>
            <person name="Lalanne C."/>
            <person name="Gautier V."/>
            <person name="Ament-Velasquez S.L."/>
            <person name="Kruys A."/>
            <person name="Hutchinson M.I."/>
            <person name="Powell A.J."/>
            <person name="Barry K."/>
            <person name="Miller A.N."/>
            <person name="Grigoriev I.V."/>
            <person name="Debuchy R."/>
            <person name="Gladieux P."/>
            <person name="Thoren M.H."/>
            <person name="Johannesson H."/>
        </authorList>
    </citation>
    <scope>NUCLEOTIDE SEQUENCE</scope>
    <source>
        <strain evidence="2">SMH4131-1</strain>
    </source>
</reference>
<evidence type="ECO:0000313" key="2">
    <source>
        <dbReference type="EMBL" id="KAK3327468.1"/>
    </source>
</evidence>
<proteinExistence type="predicted"/>
<accession>A0AAE0MD87</accession>
<feature type="region of interest" description="Disordered" evidence="1">
    <location>
        <begin position="1"/>
        <end position="29"/>
    </location>
</feature>
<organism evidence="2 3">
    <name type="scientific">Cercophora scortea</name>
    <dbReference type="NCBI Taxonomy" id="314031"/>
    <lineage>
        <taxon>Eukaryota</taxon>
        <taxon>Fungi</taxon>
        <taxon>Dikarya</taxon>
        <taxon>Ascomycota</taxon>
        <taxon>Pezizomycotina</taxon>
        <taxon>Sordariomycetes</taxon>
        <taxon>Sordariomycetidae</taxon>
        <taxon>Sordariales</taxon>
        <taxon>Lasiosphaeriaceae</taxon>
        <taxon>Cercophora</taxon>
    </lineage>
</organism>
<dbReference type="Proteomes" id="UP001286456">
    <property type="component" value="Unassembled WGS sequence"/>
</dbReference>
<comment type="caution">
    <text evidence="2">The sequence shown here is derived from an EMBL/GenBank/DDBJ whole genome shotgun (WGS) entry which is preliminary data.</text>
</comment>
<keyword evidence="3" id="KW-1185">Reference proteome</keyword>
<protein>
    <submittedName>
        <fullName evidence="2">Uncharacterized protein</fullName>
    </submittedName>
</protein>
<evidence type="ECO:0000256" key="1">
    <source>
        <dbReference type="SAM" id="MobiDB-lite"/>
    </source>
</evidence>
<reference evidence="2" key="1">
    <citation type="journal article" date="2023" name="Mol. Phylogenet. Evol.">
        <title>Genome-scale phylogeny and comparative genomics of the fungal order Sordariales.</title>
        <authorList>
            <person name="Hensen N."/>
            <person name="Bonometti L."/>
            <person name="Westerberg I."/>
            <person name="Brannstrom I.O."/>
            <person name="Guillou S."/>
            <person name="Cros-Aarteil S."/>
            <person name="Calhoun S."/>
            <person name="Haridas S."/>
            <person name="Kuo A."/>
            <person name="Mondo S."/>
            <person name="Pangilinan J."/>
            <person name="Riley R."/>
            <person name="LaButti K."/>
            <person name="Andreopoulos B."/>
            <person name="Lipzen A."/>
            <person name="Chen C."/>
            <person name="Yan M."/>
            <person name="Daum C."/>
            <person name="Ng V."/>
            <person name="Clum A."/>
            <person name="Steindorff A."/>
            <person name="Ohm R.A."/>
            <person name="Martin F."/>
            <person name="Silar P."/>
            <person name="Natvig D.O."/>
            <person name="Lalanne C."/>
            <person name="Gautier V."/>
            <person name="Ament-Velasquez S.L."/>
            <person name="Kruys A."/>
            <person name="Hutchinson M.I."/>
            <person name="Powell A.J."/>
            <person name="Barry K."/>
            <person name="Miller A.N."/>
            <person name="Grigoriev I.V."/>
            <person name="Debuchy R."/>
            <person name="Gladieux P."/>
            <person name="Hiltunen Thoren M."/>
            <person name="Johannesson H."/>
        </authorList>
    </citation>
    <scope>NUCLEOTIDE SEQUENCE</scope>
    <source>
        <strain evidence="2">SMH4131-1</strain>
    </source>
</reference>
<dbReference type="AlphaFoldDB" id="A0AAE0MD87"/>
<name>A0AAE0MD87_9PEZI</name>